<proteinExistence type="predicted"/>
<sequence>MSPVSPRGRQAATRTPARTPFPDIRRAEFRAMTFLRKSNYRWVILLACMLVYCTSQLVRWNYASITKYLMDDLHIGKPELGLLGSAFFYAYAVAQIPWGTAADVWGSRRVIPVGIGILALFLAGFAFSGTFTEALFWRAAMGVVAAAGYVPITSALAKWFSIKERGFAMEMYSGPGGGLGEVMTFLLIPVFAVVLSQGGFFGLTGWRASTVLMAVVVFVIAMLALLLLRASPTDMGLPSIEKQEDKAEHQELTYKQSLGVIAKDPAVWIMSLVWSAYMVGTRLVPGWLPLYATDFYIQEHGMTKEAAIIAGGGMASVYVLGRVFGTPVAGWLSDWLLKRGIPRAVVIGSGLLLIALTFFLFTRHIPNTIALGALSFFAGVVINIFPLINASAAEIWSVRSAGFTMGIINMVGQFSGAIALSVSGFMAAKYSVAGGAFYTEFLGIWYLGIITSILGAVATVYMVVRERRAVLAKVA</sequence>
<feature type="transmembrane region" description="Helical" evidence="5">
    <location>
        <begin position="400"/>
        <end position="423"/>
    </location>
</feature>
<feature type="transmembrane region" description="Helical" evidence="5">
    <location>
        <begin position="344"/>
        <end position="362"/>
    </location>
</feature>
<evidence type="ECO:0000313" key="7">
    <source>
        <dbReference type="EMBL" id="RAI38739.1"/>
    </source>
</evidence>
<evidence type="ECO:0000313" key="8">
    <source>
        <dbReference type="Proteomes" id="UP000248863"/>
    </source>
</evidence>
<evidence type="ECO:0000256" key="1">
    <source>
        <dbReference type="ARBA" id="ARBA00004127"/>
    </source>
</evidence>
<dbReference type="PIRSF" id="PIRSF002808">
    <property type="entry name" value="Hexose_phosphate_transp"/>
    <property type="match status" value="1"/>
</dbReference>
<feature type="domain" description="Major facilitator superfamily (MFS) profile" evidence="6">
    <location>
        <begin position="40"/>
        <end position="467"/>
    </location>
</feature>
<comment type="subcellular location">
    <subcellularLocation>
        <location evidence="1">Endomembrane system</location>
        <topology evidence="1">Multi-pass membrane protein</topology>
    </subcellularLocation>
</comment>
<dbReference type="PANTHER" id="PTHR43826">
    <property type="entry name" value="GLUCOSE-6-PHOSPHATE EXCHANGER SLC37A4"/>
    <property type="match status" value="1"/>
</dbReference>
<keyword evidence="8" id="KW-1185">Reference proteome</keyword>
<feature type="transmembrane region" description="Helical" evidence="5">
    <location>
        <begin position="178"/>
        <end position="200"/>
    </location>
</feature>
<organism evidence="7 8">
    <name type="scientific">Rhodoplanes elegans</name>
    <dbReference type="NCBI Taxonomy" id="29408"/>
    <lineage>
        <taxon>Bacteria</taxon>
        <taxon>Pseudomonadati</taxon>
        <taxon>Pseudomonadota</taxon>
        <taxon>Alphaproteobacteria</taxon>
        <taxon>Hyphomicrobiales</taxon>
        <taxon>Nitrobacteraceae</taxon>
        <taxon>Rhodoplanes</taxon>
    </lineage>
</organism>
<feature type="transmembrane region" description="Helical" evidence="5">
    <location>
        <begin position="443"/>
        <end position="464"/>
    </location>
</feature>
<protein>
    <recommendedName>
        <fullName evidence="6">Major facilitator superfamily (MFS) profile domain-containing protein</fullName>
    </recommendedName>
</protein>
<feature type="transmembrane region" description="Helical" evidence="5">
    <location>
        <begin position="40"/>
        <end position="60"/>
    </location>
</feature>
<dbReference type="GO" id="GO:0035435">
    <property type="term" value="P:phosphate ion transmembrane transport"/>
    <property type="evidence" value="ECO:0007669"/>
    <property type="project" value="TreeGrafter"/>
</dbReference>
<gene>
    <name evidence="7" type="ORF">CH338_11710</name>
</gene>
<dbReference type="GO" id="GO:0016020">
    <property type="term" value="C:membrane"/>
    <property type="evidence" value="ECO:0007669"/>
    <property type="project" value="InterPro"/>
</dbReference>
<evidence type="ECO:0000259" key="6">
    <source>
        <dbReference type="PROSITE" id="PS50850"/>
    </source>
</evidence>
<keyword evidence="2 5" id="KW-0812">Transmembrane</keyword>
<dbReference type="PANTHER" id="PTHR43826:SF3">
    <property type="entry name" value="GLUCOSE-6-PHOSPHATE EXCHANGER SLC37A4"/>
    <property type="match status" value="1"/>
</dbReference>
<feature type="transmembrane region" description="Helical" evidence="5">
    <location>
        <begin position="368"/>
        <end position="388"/>
    </location>
</feature>
<dbReference type="OrthoDB" id="272777at2"/>
<dbReference type="PROSITE" id="PS50850">
    <property type="entry name" value="MFS"/>
    <property type="match status" value="1"/>
</dbReference>
<feature type="transmembrane region" description="Helical" evidence="5">
    <location>
        <begin position="80"/>
        <end position="98"/>
    </location>
</feature>
<dbReference type="Proteomes" id="UP000248863">
    <property type="component" value="Unassembled WGS sequence"/>
</dbReference>
<keyword evidence="4 5" id="KW-0472">Membrane</keyword>
<keyword evidence="3 5" id="KW-1133">Transmembrane helix</keyword>
<dbReference type="GO" id="GO:0061513">
    <property type="term" value="F:glucose 6-phosphate:phosphate antiporter activity"/>
    <property type="evidence" value="ECO:0007669"/>
    <property type="project" value="TreeGrafter"/>
</dbReference>
<name>A0A327KIZ1_9BRAD</name>
<feature type="transmembrane region" description="Helical" evidence="5">
    <location>
        <begin position="110"/>
        <end position="129"/>
    </location>
</feature>
<evidence type="ECO:0000256" key="4">
    <source>
        <dbReference type="ARBA" id="ARBA00023136"/>
    </source>
</evidence>
<dbReference type="SUPFAM" id="SSF103473">
    <property type="entry name" value="MFS general substrate transporter"/>
    <property type="match status" value="1"/>
</dbReference>
<comment type="caution">
    <text evidence="7">The sequence shown here is derived from an EMBL/GenBank/DDBJ whole genome shotgun (WGS) entry which is preliminary data.</text>
</comment>
<dbReference type="InterPro" id="IPR000849">
    <property type="entry name" value="Sugar_P_transporter"/>
</dbReference>
<feature type="transmembrane region" description="Helical" evidence="5">
    <location>
        <begin position="206"/>
        <end position="228"/>
    </location>
</feature>
<evidence type="ECO:0000256" key="2">
    <source>
        <dbReference type="ARBA" id="ARBA00022692"/>
    </source>
</evidence>
<evidence type="ECO:0000256" key="3">
    <source>
        <dbReference type="ARBA" id="ARBA00022989"/>
    </source>
</evidence>
<dbReference type="InterPro" id="IPR020846">
    <property type="entry name" value="MFS_dom"/>
</dbReference>
<dbReference type="InterPro" id="IPR011701">
    <property type="entry name" value="MFS"/>
</dbReference>
<dbReference type="InterPro" id="IPR051337">
    <property type="entry name" value="OPA_Antiporter"/>
</dbReference>
<evidence type="ECO:0000256" key="5">
    <source>
        <dbReference type="SAM" id="Phobius"/>
    </source>
</evidence>
<dbReference type="Pfam" id="PF07690">
    <property type="entry name" value="MFS_1"/>
    <property type="match status" value="1"/>
</dbReference>
<reference evidence="7 8" key="1">
    <citation type="submission" date="2017-07" db="EMBL/GenBank/DDBJ databases">
        <title>Draft Genome Sequences of Select Purple Nonsulfur Bacteria.</title>
        <authorList>
            <person name="Lasarre B."/>
            <person name="Mckinlay J.B."/>
        </authorList>
    </citation>
    <scope>NUCLEOTIDE SEQUENCE [LARGE SCALE GENOMIC DNA]</scope>
    <source>
        <strain evidence="7 8">DSM 11907</strain>
    </source>
</reference>
<dbReference type="AlphaFoldDB" id="A0A327KIZ1"/>
<dbReference type="Gene3D" id="1.20.1250.20">
    <property type="entry name" value="MFS general substrate transporter like domains"/>
    <property type="match status" value="2"/>
</dbReference>
<accession>A0A327KIZ1</accession>
<feature type="transmembrane region" description="Helical" evidence="5">
    <location>
        <begin position="135"/>
        <end position="157"/>
    </location>
</feature>
<dbReference type="GO" id="GO:0012505">
    <property type="term" value="C:endomembrane system"/>
    <property type="evidence" value="ECO:0007669"/>
    <property type="project" value="UniProtKB-SubCell"/>
</dbReference>
<dbReference type="EMBL" id="NPEU01000110">
    <property type="protein sequence ID" value="RAI38739.1"/>
    <property type="molecule type" value="Genomic_DNA"/>
</dbReference>
<dbReference type="InterPro" id="IPR036259">
    <property type="entry name" value="MFS_trans_sf"/>
</dbReference>
<feature type="transmembrane region" description="Helical" evidence="5">
    <location>
        <begin position="308"/>
        <end position="332"/>
    </location>
</feature>